<organism evidence="2 4">
    <name type="scientific">Adineta steineri</name>
    <dbReference type="NCBI Taxonomy" id="433720"/>
    <lineage>
        <taxon>Eukaryota</taxon>
        <taxon>Metazoa</taxon>
        <taxon>Spiralia</taxon>
        <taxon>Gnathifera</taxon>
        <taxon>Rotifera</taxon>
        <taxon>Eurotatoria</taxon>
        <taxon>Bdelloidea</taxon>
        <taxon>Adinetida</taxon>
        <taxon>Adinetidae</taxon>
        <taxon>Adineta</taxon>
    </lineage>
</organism>
<sequence length="191" mass="20189">MSLITFILASIILTSYKVTAASEVLQGTICGLRTGLGTNCNGQNPLEGCPGGFIRQNWPFVKTGTGFLQFCATSDGNNVQPGKPGTVCGLVTGFLGNLCGGINPFLGCPAGYERYLWFTSWGSGLAAWCSKVDSTIADLPGTVCGMQTNFDQTGVSCGGYSPGRGSCPPGYAVNNWVVDFGNKFWSWCYKQ</sequence>
<dbReference type="OrthoDB" id="9970150at2759"/>
<dbReference type="AlphaFoldDB" id="A0A814WF12"/>
<evidence type="ECO:0000313" key="3">
    <source>
        <dbReference type="EMBL" id="CAF3723150.1"/>
    </source>
</evidence>
<evidence type="ECO:0000313" key="2">
    <source>
        <dbReference type="EMBL" id="CAF1197679.1"/>
    </source>
</evidence>
<dbReference type="Proteomes" id="UP000663881">
    <property type="component" value="Unassembled WGS sequence"/>
</dbReference>
<dbReference type="Proteomes" id="UP000663891">
    <property type="component" value="Unassembled WGS sequence"/>
</dbReference>
<dbReference type="EMBL" id="CAJNON010000326">
    <property type="protein sequence ID" value="CAF1197679.1"/>
    <property type="molecule type" value="Genomic_DNA"/>
</dbReference>
<dbReference type="EMBL" id="CAJOAY010000723">
    <property type="protein sequence ID" value="CAF3723150.1"/>
    <property type="molecule type" value="Genomic_DNA"/>
</dbReference>
<proteinExistence type="predicted"/>
<comment type="caution">
    <text evidence="2">The sequence shown here is derived from an EMBL/GenBank/DDBJ whole genome shotgun (WGS) entry which is preliminary data.</text>
</comment>
<gene>
    <name evidence="3" type="ORF">OKA104_LOCUS13987</name>
    <name evidence="2" type="ORF">VCS650_LOCUS25433</name>
</gene>
<evidence type="ECO:0000256" key="1">
    <source>
        <dbReference type="SAM" id="SignalP"/>
    </source>
</evidence>
<evidence type="ECO:0000313" key="4">
    <source>
        <dbReference type="Proteomes" id="UP000663891"/>
    </source>
</evidence>
<keyword evidence="1" id="KW-0732">Signal</keyword>
<feature type="chain" id="PRO_5036226400" evidence="1">
    <location>
        <begin position="22"/>
        <end position="191"/>
    </location>
</feature>
<name>A0A814WF12_9BILA</name>
<accession>A0A814WF12</accession>
<feature type="signal peptide" evidence="1">
    <location>
        <begin position="1"/>
        <end position="21"/>
    </location>
</feature>
<protein>
    <submittedName>
        <fullName evidence="2">Uncharacterized protein</fullName>
    </submittedName>
</protein>
<reference evidence="2" key="1">
    <citation type="submission" date="2021-02" db="EMBL/GenBank/DDBJ databases">
        <authorList>
            <person name="Nowell W R."/>
        </authorList>
    </citation>
    <scope>NUCLEOTIDE SEQUENCE</scope>
</reference>